<proteinExistence type="inferred from homology"/>
<sequence length="365" mass="42650">MWQESNIIQHVTLDRLKISLGLVLIEQLKSIADTGVEADLFPYLKRMALDIICETSMGTTVDAQHNHDHPYVRYVTRLNEESFDYLRKPWNRITPIWYLFGGGYRYHYHLNVVTEFTKQVINEKWDEFLAFNDTTDDKDKKKMAFLDLLLVLRKEGQLSLEDIREEVDTFMFEGHDTTSASMGWTLWCIAHNPDVQKKVLDEVDRVFGRSDRDCTDEDLKQLKYLEKCIKESLRLFPSVPLFARKVERDVVINGDLFPKNATILMAPFIIHRNPMWWNEPEKFNPDNFADDAIANRHAYADVPFSAGPRNCIGQKFAVMEEKTCLSWIFRKYTLRTTIAFEKNIPCPEIIIKPSLGFPLIVESRN</sequence>
<dbReference type="PANTHER" id="PTHR24291">
    <property type="entry name" value="CYTOCHROME P450 FAMILY 4"/>
    <property type="match status" value="1"/>
</dbReference>
<dbReference type="InterPro" id="IPR050196">
    <property type="entry name" value="Cytochrome_P450_Monoox"/>
</dbReference>
<dbReference type="PRINTS" id="PR00385">
    <property type="entry name" value="P450"/>
</dbReference>
<dbReference type="InterPro" id="IPR002401">
    <property type="entry name" value="Cyt_P450_E_grp-I"/>
</dbReference>
<evidence type="ECO:0000256" key="2">
    <source>
        <dbReference type="ARBA" id="ARBA00010617"/>
    </source>
</evidence>
<dbReference type="Pfam" id="PF00067">
    <property type="entry name" value="p450"/>
    <property type="match status" value="1"/>
</dbReference>
<dbReference type="GO" id="GO:0004497">
    <property type="term" value="F:monooxygenase activity"/>
    <property type="evidence" value="ECO:0007669"/>
    <property type="project" value="UniProtKB-KW"/>
</dbReference>
<dbReference type="InterPro" id="IPR001128">
    <property type="entry name" value="Cyt_P450"/>
</dbReference>
<evidence type="ECO:0000256" key="6">
    <source>
        <dbReference type="PIRSR" id="PIRSR602401-1"/>
    </source>
</evidence>
<keyword evidence="6 7" id="KW-0479">Metal-binding</keyword>
<organism evidence="8 9">
    <name type="scientific">Caenorhabditis bovis</name>
    <dbReference type="NCBI Taxonomy" id="2654633"/>
    <lineage>
        <taxon>Eukaryota</taxon>
        <taxon>Metazoa</taxon>
        <taxon>Ecdysozoa</taxon>
        <taxon>Nematoda</taxon>
        <taxon>Chromadorea</taxon>
        <taxon>Rhabditida</taxon>
        <taxon>Rhabditina</taxon>
        <taxon>Rhabditomorpha</taxon>
        <taxon>Rhabditoidea</taxon>
        <taxon>Rhabditidae</taxon>
        <taxon>Peloderinae</taxon>
        <taxon>Caenorhabditis</taxon>
    </lineage>
</organism>
<evidence type="ECO:0000313" key="8">
    <source>
        <dbReference type="EMBL" id="CAB3404897.1"/>
    </source>
</evidence>
<keyword evidence="7" id="KW-0560">Oxidoreductase</keyword>
<dbReference type="PANTHER" id="PTHR24291:SF128">
    <property type="entry name" value="CYTOCHROME P450"/>
    <property type="match status" value="1"/>
</dbReference>
<accession>A0A8S1EXU2</accession>
<dbReference type="GO" id="GO:0005506">
    <property type="term" value="F:iron ion binding"/>
    <property type="evidence" value="ECO:0007669"/>
    <property type="project" value="InterPro"/>
</dbReference>
<reference evidence="8 9" key="1">
    <citation type="submission" date="2020-04" db="EMBL/GenBank/DDBJ databases">
        <authorList>
            <person name="Laetsch R D."/>
            <person name="Stevens L."/>
            <person name="Kumar S."/>
            <person name="Blaxter L. M."/>
        </authorList>
    </citation>
    <scope>NUCLEOTIDE SEQUENCE [LARGE SCALE GENOMIC DNA]</scope>
</reference>
<keyword evidence="9" id="KW-1185">Reference proteome</keyword>
<evidence type="ECO:0000256" key="4">
    <source>
        <dbReference type="ARBA" id="ARBA00023004"/>
    </source>
</evidence>
<dbReference type="PROSITE" id="PS00086">
    <property type="entry name" value="CYTOCHROME_P450"/>
    <property type="match status" value="1"/>
</dbReference>
<evidence type="ECO:0000256" key="7">
    <source>
        <dbReference type="RuleBase" id="RU000461"/>
    </source>
</evidence>
<comment type="caution">
    <text evidence="8">The sequence shown here is derived from an EMBL/GenBank/DDBJ whole genome shotgun (WGS) entry which is preliminary data.</text>
</comment>
<gene>
    <name evidence="8" type="ORF">CBOVIS_LOCUS7160</name>
</gene>
<keyword evidence="3 6" id="KW-0349">Heme</keyword>
<dbReference type="EMBL" id="CADEPM010000004">
    <property type="protein sequence ID" value="CAB3404897.1"/>
    <property type="molecule type" value="Genomic_DNA"/>
</dbReference>
<comment type="cofactor">
    <cofactor evidence="1 6">
        <name>heme</name>
        <dbReference type="ChEBI" id="CHEBI:30413"/>
    </cofactor>
</comment>
<dbReference type="GO" id="GO:0020037">
    <property type="term" value="F:heme binding"/>
    <property type="evidence" value="ECO:0007669"/>
    <property type="project" value="InterPro"/>
</dbReference>
<dbReference type="GO" id="GO:0016705">
    <property type="term" value="F:oxidoreductase activity, acting on paired donors, with incorporation or reduction of molecular oxygen"/>
    <property type="evidence" value="ECO:0007669"/>
    <property type="project" value="InterPro"/>
</dbReference>
<dbReference type="Proteomes" id="UP000494206">
    <property type="component" value="Unassembled WGS sequence"/>
</dbReference>
<evidence type="ECO:0000256" key="5">
    <source>
        <dbReference type="ARBA" id="ARBA00023033"/>
    </source>
</evidence>
<keyword evidence="5 7" id="KW-0503">Monooxygenase</keyword>
<evidence type="ECO:0000256" key="1">
    <source>
        <dbReference type="ARBA" id="ARBA00001971"/>
    </source>
</evidence>
<evidence type="ECO:0000313" key="9">
    <source>
        <dbReference type="Proteomes" id="UP000494206"/>
    </source>
</evidence>
<evidence type="ECO:0000256" key="3">
    <source>
        <dbReference type="ARBA" id="ARBA00022617"/>
    </source>
</evidence>
<feature type="binding site" description="axial binding residue" evidence="6">
    <location>
        <position position="311"/>
    </location>
    <ligand>
        <name>heme</name>
        <dbReference type="ChEBI" id="CHEBI:30413"/>
    </ligand>
    <ligandPart>
        <name>Fe</name>
        <dbReference type="ChEBI" id="CHEBI:18248"/>
    </ligandPart>
</feature>
<dbReference type="PRINTS" id="PR00463">
    <property type="entry name" value="EP450I"/>
</dbReference>
<dbReference type="AlphaFoldDB" id="A0A8S1EXU2"/>
<dbReference type="InterPro" id="IPR017972">
    <property type="entry name" value="Cyt_P450_CS"/>
</dbReference>
<protein>
    <submittedName>
        <fullName evidence="8">Uncharacterized protein</fullName>
    </submittedName>
</protein>
<dbReference type="Gene3D" id="1.10.630.10">
    <property type="entry name" value="Cytochrome P450"/>
    <property type="match status" value="1"/>
</dbReference>
<keyword evidence="4 6" id="KW-0408">Iron</keyword>
<name>A0A8S1EXU2_9PELO</name>
<dbReference type="OrthoDB" id="1470350at2759"/>
<comment type="similarity">
    <text evidence="2 7">Belongs to the cytochrome P450 family.</text>
</comment>
<dbReference type="InterPro" id="IPR036396">
    <property type="entry name" value="Cyt_P450_sf"/>
</dbReference>
<dbReference type="SUPFAM" id="SSF48264">
    <property type="entry name" value="Cytochrome P450"/>
    <property type="match status" value="1"/>
</dbReference>